<dbReference type="EMBL" id="KQ257451">
    <property type="protein sequence ID" value="KND04000.1"/>
    <property type="molecule type" value="Genomic_DNA"/>
</dbReference>
<dbReference type="VEuPathDB" id="FungiDB:SPPG_01448"/>
<dbReference type="STRING" id="645134.A0A0L0HSX1"/>
<dbReference type="Proteomes" id="UP000053201">
    <property type="component" value="Unassembled WGS sequence"/>
</dbReference>
<dbReference type="AlphaFoldDB" id="A0A0L0HSX1"/>
<dbReference type="OMA" id="FISQRGH"/>
<dbReference type="GeneID" id="27685108"/>
<evidence type="ECO:0000313" key="3">
    <source>
        <dbReference type="Proteomes" id="UP000053201"/>
    </source>
</evidence>
<dbReference type="GO" id="GO:0005634">
    <property type="term" value="C:nucleus"/>
    <property type="evidence" value="ECO:0007669"/>
    <property type="project" value="TreeGrafter"/>
</dbReference>
<dbReference type="PANTHER" id="PTHR15510:SF5">
    <property type="entry name" value="SPERM-ASSOCIATED ANTIGEN 8"/>
    <property type="match status" value="1"/>
</dbReference>
<reference evidence="2 3" key="1">
    <citation type="submission" date="2009-08" db="EMBL/GenBank/DDBJ databases">
        <title>The Genome Sequence of Spizellomyces punctatus strain DAOM BR117.</title>
        <authorList>
            <consortium name="The Broad Institute Genome Sequencing Platform"/>
            <person name="Russ C."/>
            <person name="Cuomo C."/>
            <person name="Shea T."/>
            <person name="Young S.K."/>
            <person name="Zeng Q."/>
            <person name="Koehrsen M."/>
            <person name="Haas B."/>
            <person name="Borodovsky M."/>
            <person name="Guigo R."/>
            <person name="Alvarado L."/>
            <person name="Berlin A."/>
            <person name="Bochicchio J."/>
            <person name="Borenstein D."/>
            <person name="Chapman S."/>
            <person name="Chen Z."/>
            <person name="Engels R."/>
            <person name="Freedman E."/>
            <person name="Gellesch M."/>
            <person name="Goldberg J."/>
            <person name="Griggs A."/>
            <person name="Gujja S."/>
            <person name="Heiman D."/>
            <person name="Hepburn T."/>
            <person name="Howarth C."/>
            <person name="Jen D."/>
            <person name="Larson L."/>
            <person name="Lewis B."/>
            <person name="Mehta T."/>
            <person name="Park D."/>
            <person name="Pearson M."/>
            <person name="Roberts A."/>
            <person name="Saif S."/>
            <person name="Shenoy N."/>
            <person name="Sisk P."/>
            <person name="Stolte C."/>
            <person name="Sykes S."/>
            <person name="Thomson T."/>
            <person name="Walk T."/>
            <person name="White J."/>
            <person name="Yandava C."/>
            <person name="Burger G."/>
            <person name="Gray M.W."/>
            <person name="Holland P.W.H."/>
            <person name="King N."/>
            <person name="Lang F.B.F."/>
            <person name="Roger A.J."/>
            <person name="Ruiz-Trillo I."/>
            <person name="Lander E."/>
            <person name="Nusbaum C."/>
        </authorList>
    </citation>
    <scope>NUCLEOTIDE SEQUENCE [LARGE SCALE GENOMIC DNA]</scope>
    <source>
        <strain evidence="2 3">DAOM BR117</strain>
    </source>
</reference>
<accession>A0A0L0HSX1</accession>
<evidence type="ECO:0000313" key="2">
    <source>
        <dbReference type="EMBL" id="KND04000.1"/>
    </source>
</evidence>
<evidence type="ECO:0000256" key="1">
    <source>
        <dbReference type="SAM" id="MobiDB-lite"/>
    </source>
</evidence>
<keyword evidence="3" id="KW-1185">Reference proteome</keyword>
<dbReference type="PANTHER" id="PTHR15510">
    <property type="entry name" value="SPERM-ASSOCIATED ANTIGEN 8"/>
    <property type="match status" value="1"/>
</dbReference>
<dbReference type="InParanoid" id="A0A0L0HSX1"/>
<feature type="region of interest" description="Disordered" evidence="1">
    <location>
        <begin position="158"/>
        <end position="185"/>
    </location>
</feature>
<dbReference type="RefSeq" id="XP_016612039.1">
    <property type="nucleotide sequence ID" value="XM_016749765.1"/>
</dbReference>
<sequence>MQFHNGTDWNRHHGVGATLLENWVEERAVGDRVLDEREDIANLSKNGHRDILIHGLEKQYKTTTQREAHKPFNVLDKNVNHLGKRSQLVEENLLKKAIEDVKDTPLDRSAKGWISTHQADFAHEDVYGTLKELGSEPPSEADKARFAHPITFWSDSAVKGNGTTISSTPTKDLQRLRTPNGTTAPGHASAAAVSFGKHSDFSTPIQEYVKASIKDL</sequence>
<dbReference type="GO" id="GO:0008017">
    <property type="term" value="F:microtubule binding"/>
    <property type="evidence" value="ECO:0007669"/>
    <property type="project" value="InterPro"/>
</dbReference>
<organism evidence="2 3">
    <name type="scientific">Spizellomyces punctatus (strain DAOM BR117)</name>
    <dbReference type="NCBI Taxonomy" id="645134"/>
    <lineage>
        <taxon>Eukaryota</taxon>
        <taxon>Fungi</taxon>
        <taxon>Fungi incertae sedis</taxon>
        <taxon>Chytridiomycota</taxon>
        <taxon>Chytridiomycota incertae sedis</taxon>
        <taxon>Chytridiomycetes</taxon>
        <taxon>Spizellomycetales</taxon>
        <taxon>Spizellomycetaceae</taxon>
        <taxon>Spizellomyces</taxon>
    </lineage>
</organism>
<dbReference type="OrthoDB" id="2120499at2759"/>
<dbReference type="GO" id="GO:0045944">
    <property type="term" value="P:positive regulation of transcription by RNA polymerase II"/>
    <property type="evidence" value="ECO:0007669"/>
    <property type="project" value="TreeGrafter"/>
</dbReference>
<dbReference type="GO" id="GO:0005737">
    <property type="term" value="C:cytoplasm"/>
    <property type="evidence" value="ECO:0007669"/>
    <property type="project" value="TreeGrafter"/>
</dbReference>
<protein>
    <submittedName>
        <fullName evidence="2">Uncharacterized protein</fullName>
    </submittedName>
</protein>
<gene>
    <name evidence="2" type="ORF">SPPG_01448</name>
</gene>
<feature type="compositionally biased region" description="Polar residues" evidence="1">
    <location>
        <begin position="161"/>
        <end position="183"/>
    </location>
</feature>
<name>A0A0L0HSX1_SPIPD</name>
<dbReference type="eggNOG" id="ENOG502T751">
    <property type="taxonomic scope" value="Eukaryota"/>
</dbReference>
<proteinExistence type="predicted"/>
<dbReference type="InterPro" id="IPR026124">
    <property type="entry name" value="Sperm-assoc_Ag8"/>
</dbReference>